<dbReference type="AlphaFoldDB" id="A0A8S9MM47"/>
<protein>
    <submittedName>
        <fullName evidence="2">Uncharacterized protein</fullName>
    </submittedName>
</protein>
<name>A0A8S9MM47_BRACR</name>
<dbReference type="Proteomes" id="UP000712281">
    <property type="component" value="Unassembled WGS sequence"/>
</dbReference>
<organism evidence="2 3">
    <name type="scientific">Brassica cretica</name>
    <name type="common">Mustard</name>
    <dbReference type="NCBI Taxonomy" id="69181"/>
    <lineage>
        <taxon>Eukaryota</taxon>
        <taxon>Viridiplantae</taxon>
        <taxon>Streptophyta</taxon>
        <taxon>Embryophyta</taxon>
        <taxon>Tracheophyta</taxon>
        <taxon>Spermatophyta</taxon>
        <taxon>Magnoliopsida</taxon>
        <taxon>eudicotyledons</taxon>
        <taxon>Gunneridae</taxon>
        <taxon>Pentapetalae</taxon>
        <taxon>rosids</taxon>
        <taxon>malvids</taxon>
        <taxon>Brassicales</taxon>
        <taxon>Brassicaceae</taxon>
        <taxon>Brassiceae</taxon>
        <taxon>Brassica</taxon>
    </lineage>
</organism>
<proteinExistence type="predicted"/>
<comment type="caution">
    <text evidence="2">The sequence shown here is derived from an EMBL/GenBank/DDBJ whole genome shotgun (WGS) entry which is preliminary data.</text>
</comment>
<sequence length="81" mass="8845">MLEELVASVSSLLRKIAKSSRINLGEAHELDLATPETFSPSTSSRLVLWSPALLTEETEVRDSILVASLSFDEEDVLLGTE</sequence>
<reference evidence="2" key="1">
    <citation type="submission" date="2019-12" db="EMBL/GenBank/DDBJ databases">
        <title>Genome sequencing and annotation of Brassica cretica.</title>
        <authorList>
            <person name="Studholme D.J."/>
            <person name="Sarris P.F."/>
        </authorList>
    </citation>
    <scope>NUCLEOTIDE SEQUENCE</scope>
    <source>
        <strain evidence="2">PFS-001/15</strain>
        <strain evidence="1">PFS-102/07</strain>
        <tissue evidence="2">Leaf</tissue>
    </source>
</reference>
<accession>A0A8S9MM47</accession>
<gene>
    <name evidence="2" type="ORF">F2Q68_00040168</name>
    <name evidence="1" type="ORF">F2Q70_00039467</name>
</gene>
<evidence type="ECO:0000313" key="3">
    <source>
        <dbReference type="Proteomes" id="UP000712281"/>
    </source>
</evidence>
<dbReference type="EMBL" id="QGKY02000190">
    <property type="protein sequence ID" value="KAF2591338.1"/>
    <property type="molecule type" value="Genomic_DNA"/>
</dbReference>
<evidence type="ECO:0000313" key="1">
    <source>
        <dbReference type="EMBL" id="KAF2591338.1"/>
    </source>
</evidence>
<evidence type="ECO:0000313" key="2">
    <source>
        <dbReference type="EMBL" id="KAF2618506.1"/>
    </source>
</evidence>
<dbReference type="EMBL" id="QGKW02000007">
    <property type="protein sequence ID" value="KAF2618506.1"/>
    <property type="molecule type" value="Genomic_DNA"/>
</dbReference>